<reference evidence="1" key="1">
    <citation type="submission" date="2020-02" db="EMBL/GenBank/DDBJ databases">
        <authorList>
            <person name="Meier V. D."/>
        </authorList>
    </citation>
    <scope>NUCLEOTIDE SEQUENCE</scope>
    <source>
        <strain evidence="1">AVDCRST_MAG74</strain>
    </source>
</reference>
<dbReference type="EMBL" id="CADCUR010000202">
    <property type="protein sequence ID" value="CAA9410104.1"/>
    <property type="molecule type" value="Genomic_DNA"/>
</dbReference>
<evidence type="ECO:0000313" key="1">
    <source>
        <dbReference type="EMBL" id="CAA9410104.1"/>
    </source>
</evidence>
<proteinExistence type="predicted"/>
<dbReference type="AlphaFoldDB" id="A0A6J4P9N7"/>
<protein>
    <submittedName>
        <fullName evidence="1">Uncharacterized protein</fullName>
    </submittedName>
</protein>
<accession>A0A6J4P9N7</accession>
<gene>
    <name evidence="1" type="ORF">AVDCRST_MAG74-2189</name>
</gene>
<organism evidence="1">
    <name type="scientific">uncultured Pyrinomonadaceae bacterium</name>
    <dbReference type="NCBI Taxonomy" id="2283094"/>
    <lineage>
        <taxon>Bacteria</taxon>
        <taxon>Pseudomonadati</taxon>
        <taxon>Acidobacteriota</taxon>
        <taxon>Blastocatellia</taxon>
        <taxon>Blastocatellales</taxon>
        <taxon>Pyrinomonadaceae</taxon>
        <taxon>environmental samples</taxon>
    </lineage>
</organism>
<name>A0A6J4P9N7_9BACT</name>
<sequence>MMKNLIINLIINHYAYKTTNKFTVPNSTSVGENSKQLLFHNRKFLR</sequence>